<dbReference type="Proteomes" id="UP000314981">
    <property type="component" value="Chromosome 1"/>
</dbReference>
<reference evidence="2" key="2">
    <citation type="submission" date="2025-08" db="UniProtKB">
        <authorList>
            <consortium name="Ensembl"/>
        </authorList>
    </citation>
    <scope>IDENTIFICATION</scope>
</reference>
<name>A0A4W2D2H4_BOBOX</name>
<reference evidence="2" key="3">
    <citation type="submission" date="2025-09" db="UniProtKB">
        <authorList>
            <consortium name="Ensembl"/>
        </authorList>
    </citation>
    <scope>IDENTIFICATION</scope>
</reference>
<dbReference type="Ensembl" id="ENSBIXT00000033872.1">
    <property type="protein sequence ID" value="ENSBIXP00000019992.1"/>
    <property type="gene ID" value="ENSBIXG00000003982.1"/>
</dbReference>
<dbReference type="OMA" id="PNGWYIW"/>
<keyword evidence="1" id="KW-0472">Membrane</keyword>
<gene>
    <name evidence="2" type="primary">TMEM207</name>
</gene>
<reference evidence="2 3" key="1">
    <citation type="submission" date="2018-11" db="EMBL/GenBank/DDBJ databases">
        <title>Haplotype-resolved cattle genomes.</title>
        <authorList>
            <person name="Low W.Y."/>
            <person name="Tearle R."/>
            <person name="Bickhart D.M."/>
            <person name="Rosen B.D."/>
            <person name="Koren S."/>
            <person name="Rhie A."/>
            <person name="Hiendleder S."/>
            <person name="Phillippy A.M."/>
            <person name="Smith T.P.L."/>
            <person name="Williams J.L."/>
        </authorList>
    </citation>
    <scope>NUCLEOTIDE SEQUENCE [LARGE SCALE GENOMIC DNA]</scope>
</reference>
<accession>A0A4W2D2H4</accession>
<dbReference type="InterPro" id="IPR039490">
    <property type="entry name" value="TMEM207"/>
</dbReference>
<evidence type="ECO:0000313" key="2">
    <source>
        <dbReference type="Ensembl" id="ENSBIXP00000019992.1"/>
    </source>
</evidence>
<dbReference type="PANTHER" id="PTHR36467">
    <property type="entry name" value="TRANSMEMBRANE PROTEIN 207"/>
    <property type="match status" value="1"/>
</dbReference>
<feature type="transmembrane region" description="Helical" evidence="1">
    <location>
        <begin position="91"/>
        <end position="117"/>
    </location>
</feature>
<evidence type="ECO:0000256" key="1">
    <source>
        <dbReference type="SAM" id="Phobius"/>
    </source>
</evidence>
<dbReference type="AlphaFoldDB" id="A0A4W2D2H4"/>
<evidence type="ECO:0000313" key="3">
    <source>
        <dbReference type="Proteomes" id="UP000314981"/>
    </source>
</evidence>
<keyword evidence="1" id="KW-0812">Transmembrane</keyword>
<keyword evidence="3" id="KW-1185">Reference proteome</keyword>
<protein>
    <submittedName>
        <fullName evidence="2">Transmembrane protein 207</fullName>
    </submittedName>
</protein>
<organism evidence="2 3">
    <name type="scientific">Bos indicus x Bos taurus</name>
    <name type="common">Hybrid cattle</name>
    <dbReference type="NCBI Taxonomy" id="30522"/>
    <lineage>
        <taxon>Eukaryota</taxon>
        <taxon>Metazoa</taxon>
        <taxon>Chordata</taxon>
        <taxon>Craniata</taxon>
        <taxon>Vertebrata</taxon>
        <taxon>Euteleostomi</taxon>
        <taxon>Mammalia</taxon>
        <taxon>Eutheria</taxon>
        <taxon>Laurasiatheria</taxon>
        <taxon>Artiodactyla</taxon>
        <taxon>Ruminantia</taxon>
        <taxon>Pecora</taxon>
        <taxon>Bovidae</taxon>
        <taxon>Bovinae</taxon>
        <taxon>Bos</taxon>
    </lineage>
</organism>
<dbReference type="STRING" id="30522.A0A4W2D2H4"/>
<keyword evidence="1" id="KW-1133">Transmembrane helix</keyword>
<proteinExistence type="predicted"/>
<sequence length="190" mass="21084">MLRSRLLSDASVISKAGILCLPLFQLVLSDTPCEENEMLGSSGPVSRLRGHAGWDAFLGPGILHLFLVDHPIIDNLLVKCINYKDHYTNGWYIWFLLLIFLVALLCGTVIFCFQCCLRRLKNGPRRRTMAVFAVGDLDSVCGTEAAVTPTVGMHLHTQNPELFRAPCFGVLGPPPPYEETKIKPSSDLDR</sequence>
<dbReference type="PANTHER" id="PTHR36467:SF1">
    <property type="entry name" value="TRANSMEMBRANE PROTEIN 207"/>
    <property type="match status" value="1"/>
</dbReference>